<evidence type="ECO:0000259" key="1">
    <source>
        <dbReference type="SMART" id="SM00860"/>
    </source>
</evidence>
<dbReference type="Proteomes" id="UP000316416">
    <property type="component" value="Chromosome"/>
</dbReference>
<feature type="domain" description="Knr4/Smi1-like" evidence="1">
    <location>
        <begin position="21"/>
        <end position="131"/>
    </location>
</feature>
<dbReference type="EMBL" id="CP045503">
    <property type="protein sequence ID" value="QPG59264.1"/>
    <property type="molecule type" value="Genomic_DNA"/>
</dbReference>
<dbReference type="RefSeq" id="WP_142871644.1">
    <property type="nucleotide sequence ID" value="NZ_CP045503.2"/>
</dbReference>
<gene>
    <name evidence="2" type="ORF">FM038_019145</name>
</gene>
<evidence type="ECO:0000313" key="2">
    <source>
        <dbReference type="EMBL" id="QPG59264.1"/>
    </source>
</evidence>
<dbReference type="InterPro" id="IPR037883">
    <property type="entry name" value="Knr4/Smi1-like_sf"/>
</dbReference>
<keyword evidence="3" id="KW-1185">Reference proteome</keyword>
<reference evidence="2" key="1">
    <citation type="submission" date="2021-07" db="EMBL/GenBank/DDBJ databases">
        <title>Shewanella sp. YLB-07 whole genome sequence.</title>
        <authorList>
            <person name="Yu L."/>
        </authorList>
    </citation>
    <scope>NUCLEOTIDE SEQUENCE</scope>
    <source>
        <strain evidence="2">YLB-08</strain>
    </source>
</reference>
<proteinExistence type="predicted"/>
<organism evidence="2 3">
    <name type="scientific">Shewanella eurypsychrophilus</name>
    <dbReference type="NCBI Taxonomy" id="2593656"/>
    <lineage>
        <taxon>Bacteria</taxon>
        <taxon>Pseudomonadati</taxon>
        <taxon>Pseudomonadota</taxon>
        <taxon>Gammaproteobacteria</taxon>
        <taxon>Alteromonadales</taxon>
        <taxon>Shewanellaceae</taxon>
        <taxon>Shewanella</taxon>
    </lineage>
</organism>
<protein>
    <submittedName>
        <fullName evidence="2">SMI1/KNR4 family protein</fullName>
    </submittedName>
</protein>
<dbReference type="SMART" id="SM00860">
    <property type="entry name" value="SMI1_KNR4"/>
    <property type="match status" value="1"/>
</dbReference>
<dbReference type="SUPFAM" id="SSF160631">
    <property type="entry name" value="SMI1/KNR4-like"/>
    <property type="match status" value="1"/>
</dbReference>
<dbReference type="InterPro" id="IPR018958">
    <property type="entry name" value="Knr4/Smi1-like_dom"/>
</dbReference>
<accession>A0ABX6VA00</accession>
<dbReference type="Gene3D" id="3.40.1580.10">
    <property type="entry name" value="SMI1/KNR4-like"/>
    <property type="match status" value="1"/>
</dbReference>
<dbReference type="Pfam" id="PF14567">
    <property type="entry name" value="SUKH_5"/>
    <property type="match status" value="1"/>
</dbReference>
<evidence type="ECO:0000313" key="3">
    <source>
        <dbReference type="Proteomes" id="UP000316416"/>
    </source>
</evidence>
<sequence>MHEIIEQLQELSETVPIPLELPTFEQIVVVEEEILMPLPAELKEYLLYASNVIYGTLEPVTASDPYSHTYLAEVTAYAWSIGMSREYVPICQQGDSFYCIDQEGQVMLWSDDDDPEGEGEFWESFWQWAEEVWLKS</sequence>
<name>A0ABX6VA00_9GAMM</name>